<keyword evidence="2" id="KW-0472">Membrane</keyword>
<evidence type="ECO:0000256" key="2">
    <source>
        <dbReference type="SAM" id="Phobius"/>
    </source>
</evidence>
<dbReference type="EnsemblMetazoa" id="AFUN001101-RA">
    <property type="protein sequence ID" value="AFUN001101-PA"/>
    <property type="gene ID" value="AFUN001101"/>
</dbReference>
<evidence type="ECO:0000313" key="3">
    <source>
        <dbReference type="EnsemblMetazoa" id="AFUN001101-PA"/>
    </source>
</evidence>
<feature type="compositionally biased region" description="Low complexity" evidence="1">
    <location>
        <begin position="489"/>
        <end position="510"/>
    </location>
</feature>
<dbReference type="VEuPathDB" id="VectorBase:AFUN001101"/>
<dbReference type="AlphaFoldDB" id="A0A182R4K9"/>
<keyword evidence="2" id="KW-0812">Transmembrane</keyword>
<proteinExistence type="predicted"/>
<keyword evidence="2" id="KW-1133">Transmembrane helix</keyword>
<feature type="region of interest" description="Disordered" evidence="1">
    <location>
        <begin position="468"/>
        <end position="521"/>
    </location>
</feature>
<feature type="compositionally biased region" description="Basic and acidic residues" evidence="1">
    <location>
        <begin position="237"/>
        <end position="248"/>
    </location>
</feature>
<organism evidence="3">
    <name type="scientific">Anopheles funestus</name>
    <name type="common">African malaria mosquito</name>
    <dbReference type="NCBI Taxonomy" id="62324"/>
    <lineage>
        <taxon>Eukaryota</taxon>
        <taxon>Metazoa</taxon>
        <taxon>Ecdysozoa</taxon>
        <taxon>Arthropoda</taxon>
        <taxon>Hexapoda</taxon>
        <taxon>Insecta</taxon>
        <taxon>Pterygota</taxon>
        <taxon>Neoptera</taxon>
        <taxon>Endopterygota</taxon>
        <taxon>Diptera</taxon>
        <taxon>Nematocera</taxon>
        <taxon>Culicoidea</taxon>
        <taxon>Culicidae</taxon>
        <taxon>Anophelinae</taxon>
        <taxon>Anopheles</taxon>
    </lineage>
</organism>
<feature type="transmembrane region" description="Helical" evidence="2">
    <location>
        <begin position="75"/>
        <end position="96"/>
    </location>
</feature>
<feature type="compositionally biased region" description="Polar residues" evidence="1">
    <location>
        <begin position="265"/>
        <end position="279"/>
    </location>
</feature>
<name>A0A182R4K9_ANOFN</name>
<feature type="compositionally biased region" description="Low complexity" evidence="1">
    <location>
        <begin position="165"/>
        <end position="192"/>
    </location>
</feature>
<reference evidence="3" key="1">
    <citation type="submission" date="2020-05" db="UniProtKB">
        <authorList>
            <consortium name="EnsemblMetazoa"/>
        </authorList>
    </citation>
    <scope>IDENTIFICATION</scope>
    <source>
        <strain evidence="3">FUMOZ</strain>
    </source>
</reference>
<protein>
    <submittedName>
        <fullName evidence="3">Uncharacterized protein</fullName>
    </submittedName>
</protein>
<feature type="region of interest" description="Disordered" evidence="1">
    <location>
        <begin position="161"/>
        <end position="200"/>
    </location>
</feature>
<sequence>MSLKRLAVISAVGSHNSFNNQTISYVSSYSGASGNTVEQNVIVGHAGSGNVRTGGHHQGLQTMRPGANLHGNVNIMLGGAMLSVVITVVCFVCYCCHRNIKKRSNSIYRQQWLETEANMEIYSVEQCYDPPASGTGGFFMDGSSTTGDYQSLPMVTSAINHTSHHPQYPYHHQHYHQQQQQQQQHHYQYTPYPNGPPPSYDTVVAQDELLASVSRRKRNFAPGTDTRRVTAGPSSHRCSDPESHDCDKQSVCPESTTPLLPKMSARSQRNCGVSASNERTYSDDDPADEEPLGRSVQQPEWYDDTRVETYDSETSCSCPTMTIGSTVISRPGEGGTIGQAVPPIYCRNCGYFVEGSRDSSTSPVRTRSQTDRIELTRNETLLVDYETISTDTTPARSGARHDDVNRNNTIDDTATSVDIDMLTMQLMASASSTVSAHAGSTRQLDTMNNNSTANETQNLRYSIGVVAPDSSTNPTSLNEEDNHGRTVTASSNANSENNNIITDSSASISATDHRETPASTSDIIHQCPTNTSSNQCCNQPASYLQQQQHPARGEISTIPTTVEDHTNGNDNLAVATTPRNEPSGIRSLLNENGLVRLDMSQIIDNTGLPTYEAALKLESSGYV</sequence>
<accession>A0A182R4K9</accession>
<dbReference type="VEuPathDB" id="VectorBase:AFUN2_001695"/>
<feature type="region of interest" description="Disordered" evidence="1">
    <location>
        <begin position="214"/>
        <end position="296"/>
    </location>
</feature>
<evidence type="ECO:0000256" key="1">
    <source>
        <dbReference type="SAM" id="MobiDB-lite"/>
    </source>
</evidence>